<dbReference type="InterPro" id="IPR050637">
    <property type="entry name" value="NLRP_innate_immun_reg"/>
</dbReference>
<comment type="subcellular location">
    <subcellularLocation>
        <location evidence="1">Cytoplasm</location>
    </subcellularLocation>
</comment>
<dbReference type="EMBL" id="JACTAM010000022">
    <property type="protein sequence ID" value="KAI2650581.1"/>
    <property type="molecule type" value="Genomic_DNA"/>
</dbReference>
<evidence type="ECO:0000256" key="3">
    <source>
        <dbReference type="ARBA" id="ARBA00022737"/>
    </source>
</evidence>
<evidence type="ECO:0000313" key="5">
    <source>
        <dbReference type="Proteomes" id="UP000830375"/>
    </source>
</evidence>
<dbReference type="SMART" id="SM00368">
    <property type="entry name" value="LRR_RI"/>
    <property type="match status" value="11"/>
</dbReference>
<dbReference type="InterPro" id="IPR001611">
    <property type="entry name" value="Leu-rich_rpt"/>
</dbReference>
<protein>
    <submittedName>
        <fullName evidence="4">Ribonuclease inhibitor</fullName>
    </submittedName>
</protein>
<evidence type="ECO:0000256" key="1">
    <source>
        <dbReference type="ARBA" id="ARBA00004496"/>
    </source>
</evidence>
<dbReference type="Pfam" id="PF13516">
    <property type="entry name" value="LRR_6"/>
    <property type="match status" value="8"/>
</dbReference>
<dbReference type="Proteomes" id="UP000830375">
    <property type="component" value="Unassembled WGS sequence"/>
</dbReference>
<dbReference type="Gene3D" id="3.80.10.10">
    <property type="entry name" value="Ribonuclease Inhibitor"/>
    <property type="match status" value="4"/>
</dbReference>
<comment type="caution">
    <text evidence="4">The sequence shown here is derived from an EMBL/GenBank/DDBJ whole genome shotgun (WGS) entry which is preliminary data.</text>
</comment>
<reference evidence="4 5" key="1">
    <citation type="submission" date="2022-01" db="EMBL/GenBank/DDBJ databases">
        <title>A high-quality chromosome-level genome assembly of rohu carp, Labeo rohita.</title>
        <authorList>
            <person name="Arick M.A. II"/>
            <person name="Hsu C.-Y."/>
            <person name="Magbanua Z."/>
            <person name="Pechanova O."/>
            <person name="Grover C."/>
            <person name="Miller E."/>
            <person name="Thrash A."/>
            <person name="Ezzel L."/>
            <person name="Alam S."/>
            <person name="Benzie J."/>
            <person name="Hamilton M."/>
            <person name="Karsi A."/>
            <person name="Lawrence M.L."/>
            <person name="Peterson D.G."/>
        </authorList>
    </citation>
    <scope>NUCLEOTIDE SEQUENCE [LARGE SCALE GENOMIC DNA]</scope>
    <source>
        <strain evidence="5">BAU-BD-2019</strain>
        <tissue evidence="4">Blood</tissue>
    </source>
</reference>
<dbReference type="PANTHER" id="PTHR45690">
    <property type="entry name" value="NACHT, LRR AND PYD DOMAINS-CONTAINING PROTEIN 12"/>
    <property type="match status" value="1"/>
</dbReference>
<dbReference type="SMART" id="SM00365">
    <property type="entry name" value="LRR_SD22"/>
    <property type="match status" value="4"/>
</dbReference>
<keyword evidence="2" id="KW-0963">Cytoplasm</keyword>
<dbReference type="PROSITE" id="PS51450">
    <property type="entry name" value="LRR"/>
    <property type="match status" value="3"/>
</dbReference>
<accession>A0ABQ8LK38</accession>
<organism evidence="4 5">
    <name type="scientific">Labeo rohita</name>
    <name type="common">Indian major carp</name>
    <name type="synonym">Cyprinus rohita</name>
    <dbReference type="NCBI Taxonomy" id="84645"/>
    <lineage>
        <taxon>Eukaryota</taxon>
        <taxon>Metazoa</taxon>
        <taxon>Chordata</taxon>
        <taxon>Craniata</taxon>
        <taxon>Vertebrata</taxon>
        <taxon>Euteleostomi</taxon>
        <taxon>Actinopterygii</taxon>
        <taxon>Neopterygii</taxon>
        <taxon>Teleostei</taxon>
        <taxon>Ostariophysi</taxon>
        <taxon>Cypriniformes</taxon>
        <taxon>Cyprinidae</taxon>
        <taxon>Labeoninae</taxon>
        <taxon>Labeonini</taxon>
        <taxon>Labeo</taxon>
    </lineage>
</organism>
<name>A0ABQ8LK38_LABRO</name>
<keyword evidence="5" id="KW-1185">Reference proteome</keyword>
<gene>
    <name evidence="4" type="ORF">H4Q32_000600</name>
</gene>
<dbReference type="InterPro" id="IPR032675">
    <property type="entry name" value="LRR_dom_sf"/>
</dbReference>
<sequence>MSNNNITDSGVKKLKKGLENTNCKLEKLRLSNCSITEEGYKALASALRSNPSHLIELDLTGNDPGQSGVKELNGLLQDPNCQLKTLRFLGPDADEACQYVIKHVGKNLLLIRELNLSERELGDTLVNQIAALLQDKHCKLHTLHLCGCSISEKQSFILTLALKLNSSHLRELDLTLKSNPSHLRELDLSGNKLGDSGFENLGDLLMKPQFKLEILALCECSVKGKQCVFLTSALKTNPSHLRELNLSMNELGDSGLKNLSDLLINPQFKLEKLDLCGCSITEEQCLTLTSALKSNPSHLRELDLSRNKLRDSGMKNLSDLLMNPQCKLKKLCLCGCSITEKQCLLLTPTLCLKILHLRELNLSRNKIRSEGVETLCDILNDSRCKLERLSLNDCGITDVAVLTQSLSEKNALKFLKELDLRNNMIGDSLKQLSEVMRDSNCKLKIDTETDSDQKWSNWWMVCTLV</sequence>
<dbReference type="PANTHER" id="PTHR45690:SF19">
    <property type="entry name" value="NACHT, LRR AND PYD DOMAINS-CONTAINING PROTEIN 3"/>
    <property type="match status" value="1"/>
</dbReference>
<evidence type="ECO:0000256" key="2">
    <source>
        <dbReference type="ARBA" id="ARBA00022490"/>
    </source>
</evidence>
<dbReference type="SUPFAM" id="SSF52047">
    <property type="entry name" value="RNI-like"/>
    <property type="match status" value="2"/>
</dbReference>
<keyword evidence="3" id="KW-0677">Repeat</keyword>
<evidence type="ECO:0000313" key="4">
    <source>
        <dbReference type="EMBL" id="KAI2650581.1"/>
    </source>
</evidence>
<proteinExistence type="predicted"/>